<feature type="region of interest" description="Disordered" evidence="1">
    <location>
        <begin position="294"/>
        <end position="386"/>
    </location>
</feature>
<evidence type="ECO:0000256" key="1">
    <source>
        <dbReference type="SAM" id="MobiDB-lite"/>
    </source>
</evidence>
<protein>
    <recommendedName>
        <fullName evidence="4">C2H2-type domain-containing protein</fullName>
    </recommendedName>
</protein>
<dbReference type="Proteomes" id="UP000604273">
    <property type="component" value="Unassembled WGS sequence"/>
</dbReference>
<comment type="caution">
    <text evidence="2">The sequence shown here is derived from an EMBL/GenBank/DDBJ whole genome shotgun (WGS) entry which is preliminary data.</text>
</comment>
<proteinExistence type="predicted"/>
<dbReference type="AlphaFoldDB" id="A0A8H4TCF3"/>
<dbReference type="EMBL" id="JABFAI010000101">
    <property type="protein sequence ID" value="KAF4955357.1"/>
    <property type="molecule type" value="Genomic_DNA"/>
</dbReference>
<accession>A0A8H4TCF3</accession>
<name>A0A8H4TCF3_9HYPO</name>
<dbReference type="OrthoDB" id="5100807at2759"/>
<keyword evidence="3" id="KW-1185">Reference proteome</keyword>
<reference evidence="2" key="1">
    <citation type="journal article" date="2020" name="BMC Genomics">
        <title>Correction to: Identification and distribution of gene clusters required for synthesis of sphingolipid metabolism inhibitors in diverse species of the filamentous fungus Fusarium.</title>
        <authorList>
            <person name="Kim H.S."/>
            <person name="Lohmar J.M."/>
            <person name="Busman M."/>
            <person name="Brown D.W."/>
            <person name="Naumann T.A."/>
            <person name="Divon H.H."/>
            <person name="Lysoe E."/>
            <person name="Uhlig S."/>
            <person name="Proctor R.H."/>
        </authorList>
    </citation>
    <scope>NUCLEOTIDE SEQUENCE</scope>
    <source>
        <strain evidence="2">NRRL 45417</strain>
    </source>
</reference>
<sequence>MSYEEQQLVVTPDWDIPRTHSRYVLDISSSPLEISRKYLEEPHRELDDNDFSPLHMPTREKDRAKGSNAMDVNRDHERTIMQTESANDKARRMSLDLRSHNMHSKARLQMDMQRQLGRKGFLSNEGSGQNADDIPSEETSLYATNKPKESPVSLSTNACISTTLRLNEPVCIKSPNIHINSSTQYSTSSLFSKVSSQGQITLLTPSSSIAYSHEPIFYDRAEPVLRKSGAYHPIDKDEAYGVAREYLLSPKPTDEAEPQHRNVIKANTCIARPREIGLERARINFLSIAGTSRAQGSGKTLELSANTSEDSQDELGSPVLEEPKEQKAESGPPKSCDHVASTQDSGGTREASSSANPNRDQPDNTDDGNYDMNKDSMLRPQNNISGDRGIGRSLRFACPYQAFEQFQGCFRPGPRNPNGGCASIQRLRQHLCRRHMRSYRCTRCWQLFEKKDRLEAHAFQSTFCIFKNMSPKEAWWKMFQLLIPGAQSTDLQFLKALYCPYYVCTESSDIPCMSFPGVSFELDQPSIPVSTVEEGRSSIGKFDIIVAPSQNLGFGSPAPTQTRYPSQGSELVDSSREQRLVRHIQKLREKHLNAETKIRFLQEATRNTLSQVGRADEAIEDLLASDKGLPDHIYERLSEVSAILSNIRRDLR</sequence>
<dbReference type="PANTHER" id="PTHR38166">
    <property type="entry name" value="C2H2-TYPE DOMAIN-CONTAINING PROTEIN-RELATED"/>
    <property type="match status" value="1"/>
</dbReference>
<dbReference type="PANTHER" id="PTHR38166:SF1">
    <property type="entry name" value="C2H2-TYPE DOMAIN-CONTAINING PROTEIN"/>
    <property type="match status" value="1"/>
</dbReference>
<organism evidence="2 3">
    <name type="scientific">Fusarium gaditjirri</name>
    <dbReference type="NCBI Taxonomy" id="282569"/>
    <lineage>
        <taxon>Eukaryota</taxon>
        <taxon>Fungi</taxon>
        <taxon>Dikarya</taxon>
        <taxon>Ascomycota</taxon>
        <taxon>Pezizomycotina</taxon>
        <taxon>Sordariomycetes</taxon>
        <taxon>Hypocreomycetidae</taxon>
        <taxon>Hypocreales</taxon>
        <taxon>Nectriaceae</taxon>
        <taxon>Fusarium</taxon>
        <taxon>Fusarium nisikadoi species complex</taxon>
    </lineage>
</organism>
<feature type="compositionally biased region" description="Polar residues" evidence="1">
    <location>
        <begin position="294"/>
        <end position="309"/>
    </location>
</feature>
<evidence type="ECO:0008006" key="4">
    <source>
        <dbReference type="Google" id="ProtNLM"/>
    </source>
</evidence>
<feature type="compositionally biased region" description="Polar residues" evidence="1">
    <location>
        <begin position="340"/>
        <end position="359"/>
    </location>
</feature>
<reference evidence="2" key="2">
    <citation type="submission" date="2020-05" db="EMBL/GenBank/DDBJ databases">
        <authorList>
            <person name="Kim H.-S."/>
            <person name="Proctor R.H."/>
            <person name="Brown D.W."/>
        </authorList>
    </citation>
    <scope>NUCLEOTIDE SEQUENCE</scope>
    <source>
        <strain evidence="2">NRRL 45417</strain>
    </source>
</reference>
<feature type="region of interest" description="Disordered" evidence="1">
    <location>
        <begin position="45"/>
        <end position="67"/>
    </location>
</feature>
<evidence type="ECO:0000313" key="3">
    <source>
        <dbReference type="Proteomes" id="UP000604273"/>
    </source>
</evidence>
<evidence type="ECO:0000313" key="2">
    <source>
        <dbReference type="EMBL" id="KAF4955357.1"/>
    </source>
</evidence>
<gene>
    <name evidence="2" type="ORF">FGADI_4601</name>
</gene>